<dbReference type="EMBL" id="JAQQBS010000001">
    <property type="protein sequence ID" value="KAK0177278.1"/>
    <property type="molecule type" value="Genomic_DNA"/>
</dbReference>
<organism evidence="1 2">
    <name type="scientific">Microctonus aethiopoides</name>
    <dbReference type="NCBI Taxonomy" id="144406"/>
    <lineage>
        <taxon>Eukaryota</taxon>
        <taxon>Metazoa</taxon>
        <taxon>Ecdysozoa</taxon>
        <taxon>Arthropoda</taxon>
        <taxon>Hexapoda</taxon>
        <taxon>Insecta</taxon>
        <taxon>Pterygota</taxon>
        <taxon>Neoptera</taxon>
        <taxon>Endopterygota</taxon>
        <taxon>Hymenoptera</taxon>
        <taxon>Apocrita</taxon>
        <taxon>Ichneumonoidea</taxon>
        <taxon>Braconidae</taxon>
        <taxon>Euphorinae</taxon>
        <taxon>Microctonus</taxon>
    </lineage>
</organism>
<sequence>MIEDEFENSVSQLHSEAKWKEIISLNANKETNETCRRLLWVWPTMADLNWIKFIISDCGLDGIVSIGCGTGLLEWIIQQHSQIPVIGVEVDQLWWESRYSPAFYLENVIFTGKTNSLIDIPHNYGILFCYFNNGPAFEDYINNYHGRIVIIIGPIEGQNRSTNPLPSDVIKLKSFGWKLNKMRKLDNNKDCIAVYIRQ</sequence>
<dbReference type="AlphaFoldDB" id="A0AA39KX79"/>
<name>A0AA39KX79_9HYME</name>
<proteinExistence type="predicted"/>
<comment type="caution">
    <text evidence="1">The sequence shown here is derived from an EMBL/GenBank/DDBJ whole genome shotgun (WGS) entry which is preliminary data.</text>
</comment>
<reference evidence="1" key="1">
    <citation type="journal article" date="2023" name="bioRxiv">
        <title>Scaffold-level genome assemblies of two parasitoid biocontrol wasps reveal the parthenogenesis mechanism and an associated novel virus.</title>
        <authorList>
            <person name="Inwood S."/>
            <person name="Skelly J."/>
            <person name="Guhlin J."/>
            <person name="Harrop T."/>
            <person name="Goldson S."/>
            <person name="Dearden P."/>
        </authorList>
    </citation>
    <scope>NUCLEOTIDE SEQUENCE</scope>
    <source>
        <strain evidence="1">Irish</strain>
        <tissue evidence="1">Whole body</tissue>
    </source>
</reference>
<evidence type="ECO:0000313" key="2">
    <source>
        <dbReference type="Proteomes" id="UP001168990"/>
    </source>
</evidence>
<keyword evidence="2" id="KW-1185">Reference proteome</keyword>
<evidence type="ECO:0000313" key="1">
    <source>
        <dbReference type="EMBL" id="KAK0177278.1"/>
    </source>
</evidence>
<accession>A0AA39KX79</accession>
<gene>
    <name evidence="1" type="ORF">PV328_001347</name>
</gene>
<protein>
    <submittedName>
        <fullName evidence="1">Uncharacterized protein</fullName>
    </submittedName>
</protein>
<dbReference type="Proteomes" id="UP001168990">
    <property type="component" value="Unassembled WGS sequence"/>
</dbReference>
<reference evidence="1" key="2">
    <citation type="submission" date="2023-03" db="EMBL/GenBank/DDBJ databases">
        <authorList>
            <person name="Inwood S.N."/>
            <person name="Skelly J.G."/>
            <person name="Guhlin J."/>
            <person name="Harrop T.W.R."/>
            <person name="Goldson S.G."/>
            <person name="Dearden P.K."/>
        </authorList>
    </citation>
    <scope>NUCLEOTIDE SEQUENCE</scope>
    <source>
        <strain evidence="1">Irish</strain>
        <tissue evidence="1">Whole body</tissue>
    </source>
</reference>